<dbReference type="Gene3D" id="1.10.287.900">
    <property type="entry name" value="The crystal structure of the spermine/spermidine acetyltransferase from enterococcus faecali"/>
    <property type="match status" value="1"/>
</dbReference>
<dbReference type="GO" id="GO:0016747">
    <property type="term" value="F:acyltransferase activity, transferring groups other than amino-acyl groups"/>
    <property type="evidence" value="ECO:0007669"/>
    <property type="project" value="InterPro"/>
</dbReference>
<sequence length="154" mass="17981">MSLHIREITSENWRAAAALSVSEEQQHFIESNAFSMAECFYEKNAVSVGMYDNETLIGFAMYGWPDSQDQSTWLDRFMIDRRFQGKGYAKRFLLLVIRYIEQQYDCVKIYLSIHPENAHAQKLYESMGFHLNGRIDDEGEVHGQVMELHLDAFI</sequence>
<keyword evidence="3" id="KW-1185">Reference proteome</keyword>
<dbReference type="InterPro" id="IPR050276">
    <property type="entry name" value="MshD_Acetyltransferase"/>
</dbReference>
<dbReference type="EMBL" id="WUBI01000001">
    <property type="protein sequence ID" value="MWV42931.1"/>
    <property type="molecule type" value="Genomic_DNA"/>
</dbReference>
<dbReference type="AlphaFoldDB" id="A0A7X3IGP0"/>
<evidence type="ECO:0000259" key="1">
    <source>
        <dbReference type="PROSITE" id="PS51186"/>
    </source>
</evidence>
<evidence type="ECO:0000313" key="3">
    <source>
        <dbReference type="Proteomes" id="UP000460318"/>
    </source>
</evidence>
<dbReference type="PROSITE" id="PS51186">
    <property type="entry name" value="GNAT"/>
    <property type="match status" value="1"/>
</dbReference>
<dbReference type="InterPro" id="IPR027455">
    <property type="entry name" value="Sper_AcTfrase_N"/>
</dbReference>
<dbReference type="InterPro" id="IPR000182">
    <property type="entry name" value="GNAT_dom"/>
</dbReference>
<dbReference type="CDD" id="cd04301">
    <property type="entry name" value="NAT_SF"/>
    <property type="match status" value="1"/>
</dbReference>
<protein>
    <submittedName>
        <fullName evidence="2">GNAT family N-acetyltransferase</fullName>
    </submittedName>
</protein>
<name>A0A7X3IGP0_9BACL</name>
<dbReference type="InterPro" id="IPR016181">
    <property type="entry name" value="Acyl_CoA_acyltransferase"/>
</dbReference>
<accession>A0A7X3IGP0</accession>
<dbReference type="Proteomes" id="UP000460318">
    <property type="component" value="Unassembled WGS sequence"/>
</dbReference>
<dbReference type="PANTHER" id="PTHR43617">
    <property type="entry name" value="L-AMINO ACID N-ACETYLTRANSFERASE"/>
    <property type="match status" value="1"/>
</dbReference>
<dbReference type="Pfam" id="PF00583">
    <property type="entry name" value="Acetyltransf_1"/>
    <property type="match status" value="1"/>
</dbReference>
<evidence type="ECO:0000313" key="2">
    <source>
        <dbReference type="EMBL" id="MWV42931.1"/>
    </source>
</evidence>
<keyword evidence="2" id="KW-0808">Transferase</keyword>
<comment type="caution">
    <text evidence="2">The sequence shown here is derived from an EMBL/GenBank/DDBJ whole genome shotgun (WGS) entry which is preliminary data.</text>
</comment>
<reference evidence="2 3" key="1">
    <citation type="submission" date="2019-12" db="EMBL/GenBank/DDBJ databases">
        <title>Paenibacillus sp. nov., an endophytic bacterium isolated from the stem of Dendrobium.</title>
        <authorList>
            <person name="Zhao R."/>
        </authorList>
    </citation>
    <scope>NUCLEOTIDE SEQUENCE [LARGE SCALE GENOMIC DNA]</scope>
    <source>
        <strain evidence="2 3">HJL G12</strain>
    </source>
</reference>
<dbReference type="SUPFAM" id="SSF55729">
    <property type="entry name" value="Acyl-CoA N-acyltransferases (Nat)"/>
    <property type="match status" value="1"/>
</dbReference>
<organism evidence="2 3">
    <name type="scientific">Paenibacillus dendrobii</name>
    <dbReference type="NCBI Taxonomy" id="2691084"/>
    <lineage>
        <taxon>Bacteria</taxon>
        <taxon>Bacillati</taxon>
        <taxon>Bacillota</taxon>
        <taxon>Bacilli</taxon>
        <taxon>Bacillales</taxon>
        <taxon>Paenibacillaceae</taxon>
        <taxon>Paenibacillus</taxon>
    </lineage>
</organism>
<feature type="domain" description="N-acetyltransferase" evidence="1">
    <location>
        <begin position="3"/>
        <end position="151"/>
    </location>
</feature>
<gene>
    <name evidence="2" type="ORF">GRF59_04760</name>
</gene>
<proteinExistence type="predicted"/>
<dbReference type="RefSeq" id="WP_160496490.1">
    <property type="nucleotide sequence ID" value="NZ_WUBI01000001.1"/>
</dbReference>
<dbReference type="Gene3D" id="3.40.630.30">
    <property type="match status" value="1"/>
</dbReference>